<dbReference type="Pfam" id="PF12796">
    <property type="entry name" value="Ank_2"/>
    <property type="match status" value="1"/>
</dbReference>
<dbReference type="Proteomes" id="UP000683360">
    <property type="component" value="Unassembled WGS sequence"/>
</dbReference>
<dbReference type="PANTHER" id="PTHR24198:SF165">
    <property type="entry name" value="ANKYRIN REPEAT-CONTAINING PROTEIN-RELATED"/>
    <property type="match status" value="1"/>
</dbReference>
<dbReference type="InterPro" id="IPR002110">
    <property type="entry name" value="Ankyrin_rpt"/>
</dbReference>
<sequence length="727" mass="81741">MSTKVTTTGVTLKTAPSVSGTQPHSGAKRVHPMNEPTAVRIFVTPTDNKEFNRLGIQLLQVIRNGNVKQALELIGQNADVSFCDQAGWSAMHHAACYGFVELIIQLREKGASVDASDCSNETPLHKASRKGHAEVVIVLITFGAEVNAVNSNGETALELAVKAGQTTVVENLCMLGVEVLLQDWSWSMIDENELSKKQKKIIEILLKQHSRSSGYAQKSIQFEIVSIKANENKCLEKIGVEVIGNDDAKDLEVIDSGEIDNDGYFLYCGKMKTEYSDVTSSLTLKDNTEIVSDIYECRLWCNKRKTLRLSIRLKTVLASNENLIIMSSNGKIGRIDSIDKFTEHKNQSKHYSVARVTISVNTTSVSFYFGKQIEPEKFHIGSEAVTLKPKGEPEAEISIPKGSFESEGQMSLQIVDTKEVNEEEEEEESGDMLTTNIVDISMTDGQQPKQEIGIKIPIHHKLSEDDAVVILATSSDAPCSVDDWEVMEAEMDESGKSATFRIRHFSIYAGSSKEKVKIDLPGVVDALERSLNRQRKIEFIFLTKWVNAETLLLVIEGTAARKSDSRIKYWARQGYNEKSLKRSKESRVKNGQRFMFTFSGNLAEVSREESFALIYQNNRDNFRMFNICLDDPNKPFTGEIQISFENEVMLTIPLKKSGHKTKRTGSSQTRAKENYETTNSNLKEEENNSQRKTSNLCKYWPILETLENCDHFLFVCKNMYLSYILKQ</sequence>
<protein>
    <submittedName>
        <fullName evidence="5">Uncharacterized protein</fullName>
    </submittedName>
</protein>
<feature type="repeat" description="ANK" evidence="3">
    <location>
        <begin position="152"/>
        <end position="184"/>
    </location>
</feature>
<keyword evidence="2 3" id="KW-0040">ANK repeat</keyword>
<evidence type="ECO:0000313" key="6">
    <source>
        <dbReference type="Proteomes" id="UP000683360"/>
    </source>
</evidence>
<dbReference type="Gene3D" id="2.60.220.30">
    <property type="match status" value="1"/>
</dbReference>
<reference evidence="5" key="1">
    <citation type="submission" date="2021-03" db="EMBL/GenBank/DDBJ databases">
        <authorList>
            <person name="Bekaert M."/>
        </authorList>
    </citation>
    <scope>NUCLEOTIDE SEQUENCE</scope>
</reference>
<feature type="region of interest" description="Disordered" evidence="4">
    <location>
        <begin position="1"/>
        <end position="32"/>
    </location>
</feature>
<evidence type="ECO:0000313" key="5">
    <source>
        <dbReference type="EMBL" id="CAG2200345.1"/>
    </source>
</evidence>
<feature type="region of interest" description="Disordered" evidence="4">
    <location>
        <begin position="656"/>
        <end position="688"/>
    </location>
</feature>
<dbReference type="EMBL" id="CAJPWZ010000742">
    <property type="protein sequence ID" value="CAG2200345.1"/>
    <property type="molecule type" value="Genomic_DNA"/>
</dbReference>
<dbReference type="PANTHER" id="PTHR24198">
    <property type="entry name" value="ANKYRIN REPEAT AND PROTEIN KINASE DOMAIN-CONTAINING PROTEIN"/>
    <property type="match status" value="1"/>
</dbReference>
<dbReference type="PROSITE" id="PS50088">
    <property type="entry name" value="ANK_REPEAT"/>
    <property type="match status" value="3"/>
</dbReference>
<organism evidence="5 6">
    <name type="scientific">Mytilus edulis</name>
    <name type="common">Blue mussel</name>
    <dbReference type="NCBI Taxonomy" id="6550"/>
    <lineage>
        <taxon>Eukaryota</taxon>
        <taxon>Metazoa</taxon>
        <taxon>Spiralia</taxon>
        <taxon>Lophotrochozoa</taxon>
        <taxon>Mollusca</taxon>
        <taxon>Bivalvia</taxon>
        <taxon>Autobranchia</taxon>
        <taxon>Pteriomorphia</taxon>
        <taxon>Mytilida</taxon>
        <taxon>Mytiloidea</taxon>
        <taxon>Mytilidae</taxon>
        <taxon>Mytilinae</taxon>
        <taxon>Mytilus</taxon>
    </lineage>
</organism>
<evidence type="ECO:0000256" key="4">
    <source>
        <dbReference type="SAM" id="MobiDB-lite"/>
    </source>
</evidence>
<dbReference type="SUPFAM" id="SSF48403">
    <property type="entry name" value="Ankyrin repeat"/>
    <property type="match status" value="1"/>
</dbReference>
<feature type="repeat" description="ANK" evidence="3">
    <location>
        <begin position="119"/>
        <end position="151"/>
    </location>
</feature>
<keyword evidence="1" id="KW-0677">Repeat</keyword>
<dbReference type="AlphaFoldDB" id="A0A8S3QUD4"/>
<evidence type="ECO:0000256" key="3">
    <source>
        <dbReference type="PROSITE-ProRule" id="PRU00023"/>
    </source>
</evidence>
<feature type="repeat" description="ANK" evidence="3">
    <location>
        <begin position="86"/>
        <end position="118"/>
    </location>
</feature>
<comment type="caution">
    <text evidence="5">The sequence shown here is derived from an EMBL/GenBank/DDBJ whole genome shotgun (WGS) entry which is preliminary data.</text>
</comment>
<keyword evidence="6" id="KW-1185">Reference proteome</keyword>
<dbReference type="Gene3D" id="1.25.40.20">
    <property type="entry name" value="Ankyrin repeat-containing domain"/>
    <property type="match status" value="1"/>
</dbReference>
<evidence type="ECO:0000256" key="2">
    <source>
        <dbReference type="ARBA" id="ARBA00023043"/>
    </source>
</evidence>
<dbReference type="OrthoDB" id="6090803at2759"/>
<dbReference type="PROSITE" id="PS50297">
    <property type="entry name" value="ANK_REP_REGION"/>
    <property type="match status" value="2"/>
</dbReference>
<dbReference type="InterPro" id="IPR036770">
    <property type="entry name" value="Ankyrin_rpt-contain_sf"/>
</dbReference>
<dbReference type="GO" id="GO:0005737">
    <property type="term" value="C:cytoplasm"/>
    <property type="evidence" value="ECO:0007669"/>
    <property type="project" value="TreeGrafter"/>
</dbReference>
<proteinExistence type="predicted"/>
<gene>
    <name evidence="5" type="ORF">MEDL_14971</name>
</gene>
<feature type="compositionally biased region" description="Low complexity" evidence="4">
    <location>
        <begin position="1"/>
        <end position="14"/>
    </location>
</feature>
<accession>A0A8S3QUD4</accession>
<name>A0A8S3QUD4_MYTED</name>
<dbReference type="SMART" id="SM00248">
    <property type="entry name" value="ANK"/>
    <property type="match status" value="3"/>
</dbReference>
<evidence type="ECO:0000256" key="1">
    <source>
        <dbReference type="ARBA" id="ARBA00022737"/>
    </source>
</evidence>